<name>A0ABW5QBP5_9BACI</name>
<gene>
    <name evidence="2" type="ORF">ACFSW4_10000</name>
</gene>
<evidence type="ECO:0000259" key="1">
    <source>
        <dbReference type="Pfam" id="PF11181"/>
    </source>
</evidence>
<dbReference type="EMBL" id="JBHUMZ010000022">
    <property type="protein sequence ID" value="MFD2639197.1"/>
    <property type="molecule type" value="Genomic_DNA"/>
</dbReference>
<evidence type="ECO:0000313" key="3">
    <source>
        <dbReference type="Proteomes" id="UP001597452"/>
    </source>
</evidence>
<keyword evidence="3" id="KW-1185">Reference proteome</keyword>
<dbReference type="InterPro" id="IPR025889">
    <property type="entry name" value="GSP17M-like_dom"/>
</dbReference>
<dbReference type="RefSeq" id="WP_377329021.1">
    <property type="nucleotide sequence ID" value="NZ_JBHUMZ010000022.1"/>
</dbReference>
<dbReference type="Pfam" id="PF11181">
    <property type="entry name" value="YflT"/>
    <property type="match status" value="1"/>
</dbReference>
<proteinExistence type="predicted"/>
<evidence type="ECO:0000313" key="2">
    <source>
        <dbReference type="EMBL" id="MFD2639197.1"/>
    </source>
</evidence>
<organism evidence="2 3">
    <name type="scientific">Piscibacillus salipiscarius</name>
    <dbReference type="NCBI Taxonomy" id="299480"/>
    <lineage>
        <taxon>Bacteria</taxon>
        <taxon>Bacillati</taxon>
        <taxon>Bacillota</taxon>
        <taxon>Bacilli</taxon>
        <taxon>Bacillales</taxon>
        <taxon>Bacillaceae</taxon>
        <taxon>Piscibacillus</taxon>
    </lineage>
</organism>
<sequence length="115" mass="13254">MPFVKEYTNDEKLVQDVQKLKDHGIDNSEVYILSHDDDRTERIASNAKANTIGFSEQDMKNFLNNMFNKKGDELRTKLQEMGFSKDEAEEYEEDMDEGKVLLIINSDQAVSSVLE</sequence>
<protein>
    <submittedName>
        <fullName evidence="2">General stress protein</fullName>
    </submittedName>
</protein>
<accession>A0ABW5QBP5</accession>
<feature type="domain" description="General stress protein 17M-like" evidence="1">
    <location>
        <begin position="2"/>
        <end position="98"/>
    </location>
</feature>
<comment type="caution">
    <text evidence="2">The sequence shown here is derived from an EMBL/GenBank/DDBJ whole genome shotgun (WGS) entry which is preliminary data.</text>
</comment>
<dbReference type="Proteomes" id="UP001597452">
    <property type="component" value="Unassembled WGS sequence"/>
</dbReference>
<reference evidence="3" key="1">
    <citation type="journal article" date="2019" name="Int. J. Syst. Evol. Microbiol.">
        <title>The Global Catalogue of Microorganisms (GCM) 10K type strain sequencing project: providing services to taxonomists for standard genome sequencing and annotation.</title>
        <authorList>
            <consortium name="The Broad Institute Genomics Platform"/>
            <consortium name="The Broad Institute Genome Sequencing Center for Infectious Disease"/>
            <person name="Wu L."/>
            <person name="Ma J."/>
        </authorList>
    </citation>
    <scope>NUCLEOTIDE SEQUENCE [LARGE SCALE GENOMIC DNA]</scope>
    <source>
        <strain evidence="3">TISTR 1571</strain>
    </source>
</reference>